<dbReference type="EMBL" id="KN837217">
    <property type="protein sequence ID" value="KIJ33115.1"/>
    <property type="molecule type" value="Genomic_DNA"/>
</dbReference>
<evidence type="ECO:0000313" key="2">
    <source>
        <dbReference type="Proteomes" id="UP000054279"/>
    </source>
</evidence>
<accession>A0A0C9V6L6</accession>
<dbReference type="Pfam" id="PF20414">
    <property type="entry name" value="DUF6698"/>
    <property type="match status" value="1"/>
</dbReference>
<reference evidence="1 2" key="1">
    <citation type="submission" date="2014-06" db="EMBL/GenBank/DDBJ databases">
        <title>Evolutionary Origins and Diversification of the Mycorrhizal Mutualists.</title>
        <authorList>
            <consortium name="DOE Joint Genome Institute"/>
            <consortium name="Mycorrhizal Genomics Consortium"/>
            <person name="Kohler A."/>
            <person name="Kuo A."/>
            <person name="Nagy L.G."/>
            <person name="Floudas D."/>
            <person name="Copeland A."/>
            <person name="Barry K.W."/>
            <person name="Cichocki N."/>
            <person name="Veneault-Fourrey C."/>
            <person name="LaButti K."/>
            <person name="Lindquist E.A."/>
            <person name="Lipzen A."/>
            <person name="Lundell T."/>
            <person name="Morin E."/>
            <person name="Murat C."/>
            <person name="Riley R."/>
            <person name="Ohm R."/>
            <person name="Sun H."/>
            <person name="Tunlid A."/>
            <person name="Henrissat B."/>
            <person name="Grigoriev I.V."/>
            <person name="Hibbett D.S."/>
            <person name="Martin F."/>
        </authorList>
    </citation>
    <scope>NUCLEOTIDE SEQUENCE [LARGE SCALE GENOMIC DNA]</scope>
    <source>
        <strain evidence="1 2">SS14</strain>
    </source>
</reference>
<dbReference type="HOGENOM" id="CLU_1982976_0_0_1"/>
<evidence type="ECO:0000313" key="1">
    <source>
        <dbReference type="EMBL" id="KIJ33115.1"/>
    </source>
</evidence>
<proteinExistence type="predicted"/>
<dbReference type="AlphaFoldDB" id="A0A0C9V6L6"/>
<name>A0A0C9V6L6_SPHS4</name>
<keyword evidence="2" id="KW-1185">Reference proteome</keyword>
<organism evidence="1 2">
    <name type="scientific">Sphaerobolus stellatus (strain SS14)</name>
    <dbReference type="NCBI Taxonomy" id="990650"/>
    <lineage>
        <taxon>Eukaryota</taxon>
        <taxon>Fungi</taxon>
        <taxon>Dikarya</taxon>
        <taxon>Basidiomycota</taxon>
        <taxon>Agaricomycotina</taxon>
        <taxon>Agaricomycetes</taxon>
        <taxon>Phallomycetidae</taxon>
        <taxon>Geastrales</taxon>
        <taxon>Sphaerobolaceae</taxon>
        <taxon>Sphaerobolus</taxon>
    </lineage>
</organism>
<dbReference type="Proteomes" id="UP000054279">
    <property type="component" value="Unassembled WGS sequence"/>
</dbReference>
<gene>
    <name evidence="1" type="ORF">M422DRAFT_52569</name>
</gene>
<protein>
    <submittedName>
        <fullName evidence="1">Uncharacterized protein</fullName>
    </submittedName>
</protein>
<dbReference type="InterPro" id="IPR046521">
    <property type="entry name" value="DUF6698"/>
</dbReference>
<sequence length="126" mass="14467">MPKIVSVHHRVESGHTQLAELSDEQHRDYDSYLLILDHFPDFASEVANKTKEEVELILLKMKSGQNAACSTDTCSLKFKITEMVRELYPEEPTTTANLQASWKTNRGFRHDFWGGFCVHVVWTGKI</sequence>